<gene>
    <name evidence="3" type="ORF">SAMN05661099_0267</name>
</gene>
<dbReference type="STRING" id="572036.SAMN05661099_0267"/>
<accession>A0A1T5A343</accession>
<dbReference type="SUPFAM" id="SSF55347">
    <property type="entry name" value="Glyceraldehyde-3-phosphate dehydrogenase-like, C-terminal domain"/>
    <property type="match status" value="1"/>
</dbReference>
<dbReference type="InterPro" id="IPR043906">
    <property type="entry name" value="Gfo/Idh/MocA_OxRdtase_bact_C"/>
</dbReference>
<dbReference type="Gene3D" id="3.30.360.10">
    <property type="entry name" value="Dihydrodipicolinate Reductase, domain 2"/>
    <property type="match status" value="1"/>
</dbReference>
<reference evidence="4" key="1">
    <citation type="submission" date="2017-02" db="EMBL/GenBank/DDBJ databases">
        <authorList>
            <person name="Varghese N."/>
            <person name="Submissions S."/>
        </authorList>
    </citation>
    <scope>NUCLEOTIDE SEQUENCE [LARGE SCALE GENOMIC DNA]</scope>
    <source>
        <strain evidence="4">DSM 22385</strain>
    </source>
</reference>
<dbReference type="AlphaFoldDB" id="A0A1T5A343"/>
<dbReference type="InterPro" id="IPR050463">
    <property type="entry name" value="Gfo/Idh/MocA_oxidrdct_glycsds"/>
</dbReference>
<name>A0A1T5A343_9SPHI</name>
<dbReference type="Pfam" id="PF19051">
    <property type="entry name" value="GFO_IDH_MocA_C2"/>
    <property type="match status" value="1"/>
</dbReference>
<dbReference type="OrthoDB" id="726883at2"/>
<proteinExistence type="predicted"/>
<evidence type="ECO:0000259" key="1">
    <source>
        <dbReference type="Pfam" id="PF01408"/>
    </source>
</evidence>
<dbReference type="PANTHER" id="PTHR43818:SF10">
    <property type="entry name" value="NADH-DEPENDENT DEHYDROGENASE-RELATED"/>
    <property type="match status" value="1"/>
</dbReference>
<feature type="domain" description="Gfo/Idh/MocA-like oxidoreductase bacterial type C-terminal" evidence="2">
    <location>
        <begin position="214"/>
        <end position="286"/>
    </location>
</feature>
<sequence length="492" mass="54184">MKNKKEKKVSDNSRRTFLKSSAVAVAGFTIVPRHVLGRGYLAPSDTLYIAAVGAGGKGDSDISGFMGSGKAKMAFLCDVDEKRASKAFTTYPDAKRYVDWREMFDKEHKKFDAVSVSTPDHTHAVVGSAAMVLGKHCWIQKPLAHDVYEVRVLADLAKKHKVVTQMGNQGASNDGVRQMREWFEAGVIGDVSEVQIWTNRPVWPQGNLNWPTKTATPPPNLNWDLWQGTAPARPFPAPASEGGIDLVPFNWRGWWEYGTGVLGDMGAHFIEAPMSVLGLQHVSEVQTSSSGSGYFPETGPASNYSIMTFPKTPKTQGPVKIHWMDGGIQPQRPQELDPSERFGGGDGGMLFIGTKGKMMANCYAANARLLPVSRMDEVTVPQKYARVKNQANGHYAQWVEACLAGYGNMETSSPFDKAALLSEAMLMCNLAIRGHDLFTEMPGANGRPPRKVYPTRGINLLWDAENMKVTNVNEVNQFVKREYRAPWKLSGV</sequence>
<dbReference type="Gene3D" id="3.40.50.720">
    <property type="entry name" value="NAD(P)-binding Rossmann-like Domain"/>
    <property type="match status" value="1"/>
</dbReference>
<protein>
    <submittedName>
        <fullName evidence="3">Predicted dehydrogenase</fullName>
    </submittedName>
</protein>
<dbReference type="InterPro" id="IPR036291">
    <property type="entry name" value="NAD(P)-bd_dom_sf"/>
</dbReference>
<dbReference type="EMBL" id="FUYR01000001">
    <property type="protein sequence ID" value="SKB29434.1"/>
    <property type="molecule type" value="Genomic_DNA"/>
</dbReference>
<organism evidence="3 4">
    <name type="scientific">Daejeonella lutea</name>
    <dbReference type="NCBI Taxonomy" id="572036"/>
    <lineage>
        <taxon>Bacteria</taxon>
        <taxon>Pseudomonadati</taxon>
        <taxon>Bacteroidota</taxon>
        <taxon>Sphingobacteriia</taxon>
        <taxon>Sphingobacteriales</taxon>
        <taxon>Sphingobacteriaceae</taxon>
        <taxon>Daejeonella</taxon>
    </lineage>
</organism>
<dbReference type="InterPro" id="IPR000683">
    <property type="entry name" value="Gfo/Idh/MocA-like_OxRdtase_N"/>
</dbReference>
<dbReference type="RefSeq" id="WP_079700770.1">
    <property type="nucleotide sequence ID" value="NZ_FUYR01000001.1"/>
</dbReference>
<feature type="domain" description="Gfo/Idh/MocA-like oxidoreductase N-terminal" evidence="1">
    <location>
        <begin position="49"/>
        <end position="167"/>
    </location>
</feature>
<dbReference type="Pfam" id="PF01408">
    <property type="entry name" value="GFO_IDH_MocA"/>
    <property type="match status" value="1"/>
</dbReference>
<dbReference type="Proteomes" id="UP000189981">
    <property type="component" value="Unassembled WGS sequence"/>
</dbReference>
<dbReference type="PANTHER" id="PTHR43818">
    <property type="entry name" value="BCDNA.GH03377"/>
    <property type="match status" value="1"/>
</dbReference>
<keyword evidence="4" id="KW-1185">Reference proteome</keyword>
<evidence type="ECO:0000313" key="3">
    <source>
        <dbReference type="EMBL" id="SKB29434.1"/>
    </source>
</evidence>
<evidence type="ECO:0000259" key="2">
    <source>
        <dbReference type="Pfam" id="PF19051"/>
    </source>
</evidence>
<evidence type="ECO:0000313" key="4">
    <source>
        <dbReference type="Proteomes" id="UP000189981"/>
    </source>
</evidence>
<dbReference type="GO" id="GO:0000166">
    <property type="term" value="F:nucleotide binding"/>
    <property type="evidence" value="ECO:0007669"/>
    <property type="project" value="InterPro"/>
</dbReference>
<dbReference type="SUPFAM" id="SSF51735">
    <property type="entry name" value="NAD(P)-binding Rossmann-fold domains"/>
    <property type="match status" value="1"/>
</dbReference>